<name>A0A2M7Z5L1_9BACT</name>
<accession>A0A2M7Z5L1</accession>
<feature type="region of interest" description="Disordered" evidence="1">
    <location>
        <begin position="40"/>
        <end position="59"/>
    </location>
</feature>
<proteinExistence type="predicted"/>
<evidence type="ECO:0000313" key="3">
    <source>
        <dbReference type="Proteomes" id="UP000231034"/>
    </source>
</evidence>
<sequence>MPLEVKKQNRETSQNLIRRFTRGIQQSGILLRARSARFKKKEKSEQMKKRAALRREEKKREYEKLKKLGKIR</sequence>
<dbReference type="EMBL" id="PFVR01000026">
    <property type="protein sequence ID" value="PJA84655.1"/>
    <property type="molecule type" value="Genomic_DNA"/>
</dbReference>
<dbReference type="AlphaFoldDB" id="A0A2M7Z5L1"/>
<gene>
    <name evidence="2" type="ORF">CO145_00815</name>
</gene>
<organism evidence="2 3">
    <name type="scientific">Candidatus Nealsonbacteria bacterium CG_4_9_14_3_um_filter_37_13</name>
    <dbReference type="NCBI Taxonomy" id="1974695"/>
    <lineage>
        <taxon>Bacteria</taxon>
        <taxon>Candidatus Nealsoniibacteriota</taxon>
    </lineage>
</organism>
<evidence type="ECO:0008006" key="4">
    <source>
        <dbReference type="Google" id="ProtNLM"/>
    </source>
</evidence>
<evidence type="ECO:0000313" key="2">
    <source>
        <dbReference type="EMBL" id="PJA84655.1"/>
    </source>
</evidence>
<feature type="compositionally biased region" description="Basic and acidic residues" evidence="1">
    <location>
        <begin position="42"/>
        <end position="59"/>
    </location>
</feature>
<protein>
    <recommendedName>
        <fullName evidence="4">30S ribosomal protein S21</fullName>
    </recommendedName>
</protein>
<reference evidence="3" key="1">
    <citation type="submission" date="2017-09" db="EMBL/GenBank/DDBJ databases">
        <title>Depth-based differentiation of microbial function through sediment-hosted aquifers and enrichment of novel symbionts in the deep terrestrial subsurface.</title>
        <authorList>
            <person name="Probst A.J."/>
            <person name="Ladd B."/>
            <person name="Jarett J.K."/>
            <person name="Geller-Mcgrath D.E."/>
            <person name="Sieber C.M.K."/>
            <person name="Emerson J.B."/>
            <person name="Anantharaman K."/>
            <person name="Thomas B.C."/>
            <person name="Malmstrom R."/>
            <person name="Stieglmeier M."/>
            <person name="Klingl A."/>
            <person name="Woyke T."/>
            <person name="Ryan C.M."/>
            <person name="Banfield J.F."/>
        </authorList>
    </citation>
    <scope>NUCLEOTIDE SEQUENCE [LARGE SCALE GENOMIC DNA]</scope>
</reference>
<comment type="caution">
    <text evidence="2">The sequence shown here is derived from an EMBL/GenBank/DDBJ whole genome shotgun (WGS) entry which is preliminary data.</text>
</comment>
<dbReference type="Proteomes" id="UP000231034">
    <property type="component" value="Unassembled WGS sequence"/>
</dbReference>
<evidence type="ECO:0000256" key="1">
    <source>
        <dbReference type="SAM" id="MobiDB-lite"/>
    </source>
</evidence>